<dbReference type="InterPro" id="IPR011009">
    <property type="entry name" value="Kinase-like_dom_sf"/>
</dbReference>
<evidence type="ECO:0000313" key="4">
    <source>
        <dbReference type="Proteomes" id="UP000680750"/>
    </source>
</evidence>
<sequence length="68" mass="7531">MADAPLPGRSIANRYRLIEELGGGGFGRVWRARDESLDADVALKQVWLPPAASAAERAQRLSRAQRER</sequence>
<dbReference type="AlphaFoldDB" id="A0A810KTK5"/>
<gene>
    <name evidence="3" type="ORF">Asera_04220</name>
</gene>
<dbReference type="RefSeq" id="WP_030448842.1">
    <property type="nucleotide sequence ID" value="NZ_AP023354.1"/>
</dbReference>
<evidence type="ECO:0000256" key="1">
    <source>
        <dbReference type="PROSITE-ProRule" id="PRU10141"/>
    </source>
</evidence>
<evidence type="ECO:0000259" key="2">
    <source>
        <dbReference type="PROSITE" id="PS50011"/>
    </source>
</evidence>
<keyword evidence="1" id="KW-0547">Nucleotide-binding</keyword>
<accession>A0A810KTK5</accession>
<organism evidence="3 4">
    <name type="scientific">Actinocatenispora sera</name>
    <dbReference type="NCBI Taxonomy" id="390989"/>
    <lineage>
        <taxon>Bacteria</taxon>
        <taxon>Bacillati</taxon>
        <taxon>Actinomycetota</taxon>
        <taxon>Actinomycetes</taxon>
        <taxon>Micromonosporales</taxon>
        <taxon>Micromonosporaceae</taxon>
        <taxon>Actinocatenispora</taxon>
    </lineage>
</organism>
<proteinExistence type="predicted"/>
<dbReference type="GO" id="GO:0004672">
    <property type="term" value="F:protein kinase activity"/>
    <property type="evidence" value="ECO:0007669"/>
    <property type="project" value="InterPro"/>
</dbReference>
<protein>
    <recommendedName>
        <fullName evidence="2">Protein kinase domain-containing protein</fullName>
    </recommendedName>
</protein>
<feature type="domain" description="Protein kinase" evidence="2">
    <location>
        <begin position="15"/>
        <end position="68"/>
    </location>
</feature>
<reference evidence="3" key="1">
    <citation type="submission" date="2020-08" db="EMBL/GenBank/DDBJ databases">
        <title>Whole genome shotgun sequence of Actinocatenispora sera NBRC 101916.</title>
        <authorList>
            <person name="Komaki H."/>
            <person name="Tamura T."/>
        </authorList>
    </citation>
    <scope>NUCLEOTIDE SEQUENCE</scope>
    <source>
        <strain evidence="3">NBRC 101916</strain>
    </source>
</reference>
<dbReference type="EMBL" id="AP023354">
    <property type="protein sequence ID" value="BCJ26314.1"/>
    <property type="molecule type" value="Genomic_DNA"/>
</dbReference>
<dbReference type="InterPro" id="IPR017441">
    <property type="entry name" value="Protein_kinase_ATP_BS"/>
</dbReference>
<dbReference type="PROSITE" id="PS00107">
    <property type="entry name" value="PROTEIN_KINASE_ATP"/>
    <property type="match status" value="1"/>
</dbReference>
<dbReference type="OrthoDB" id="9762169at2"/>
<dbReference type="PROSITE" id="PS50011">
    <property type="entry name" value="PROTEIN_KINASE_DOM"/>
    <property type="match status" value="1"/>
</dbReference>
<dbReference type="KEGG" id="aser:Asera_04220"/>
<name>A0A810KTK5_9ACTN</name>
<keyword evidence="4" id="KW-1185">Reference proteome</keyword>
<feature type="binding site" evidence="1">
    <location>
        <position position="44"/>
    </location>
    <ligand>
        <name>ATP</name>
        <dbReference type="ChEBI" id="CHEBI:30616"/>
    </ligand>
</feature>
<dbReference type="InterPro" id="IPR000719">
    <property type="entry name" value="Prot_kinase_dom"/>
</dbReference>
<dbReference type="Gene3D" id="3.30.200.20">
    <property type="entry name" value="Phosphorylase Kinase, domain 1"/>
    <property type="match status" value="1"/>
</dbReference>
<evidence type="ECO:0000313" key="3">
    <source>
        <dbReference type="EMBL" id="BCJ26314.1"/>
    </source>
</evidence>
<dbReference type="Proteomes" id="UP000680750">
    <property type="component" value="Chromosome"/>
</dbReference>
<dbReference type="SUPFAM" id="SSF56112">
    <property type="entry name" value="Protein kinase-like (PK-like)"/>
    <property type="match status" value="1"/>
</dbReference>
<keyword evidence="1" id="KW-0067">ATP-binding</keyword>
<dbReference type="GO" id="GO:0005524">
    <property type="term" value="F:ATP binding"/>
    <property type="evidence" value="ECO:0007669"/>
    <property type="project" value="UniProtKB-UniRule"/>
</dbReference>